<dbReference type="EMBL" id="JANJYI010000003">
    <property type="protein sequence ID" value="KAK2657806.1"/>
    <property type="molecule type" value="Genomic_DNA"/>
</dbReference>
<evidence type="ECO:0000256" key="4">
    <source>
        <dbReference type="ARBA" id="ARBA00022833"/>
    </source>
</evidence>
<comment type="subcellular location">
    <subcellularLocation>
        <location evidence="1">Nucleus</location>
    </subcellularLocation>
</comment>
<keyword evidence="7" id="KW-0539">Nucleus</keyword>
<keyword evidence="12" id="KW-1185">Reference proteome</keyword>
<evidence type="ECO:0000256" key="7">
    <source>
        <dbReference type="ARBA" id="ARBA00023242"/>
    </source>
</evidence>
<dbReference type="InterPro" id="IPR013087">
    <property type="entry name" value="Znf_C2H2_type"/>
</dbReference>
<dbReference type="InterPro" id="IPR052426">
    <property type="entry name" value="Plant_dev_regulator"/>
</dbReference>
<dbReference type="PROSITE" id="PS50157">
    <property type="entry name" value="ZINC_FINGER_C2H2_2"/>
    <property type="match status" value="1"/>
</dbReference>
<keyword evidence="4" id="KW-0862">Zinc</keyword>
<dbReference type="Proteomes" id="UP001280121">
    <property type="component" value="Unassembled WGS sequence"/>
</dbReference>
<keyword evidence="6" id="KW-0804">Transcription</keyword>
<reference evidence="11" key="1">
    <citation type="journal article" date="2023" name="Plant J.">
        <title>Genome sequences and population genomics provide insights into the demographic history, inbreeding, and mutation load of two 'living fossil' tree species of Dipteronia.</title>
        <authorList>
            <person name="Feng Y."/>
            <person name="Comes H.P."/>
            <person name="Chen J."/>
            <person name="Zhu S."/>
            <person name="Lu R."/>
            <person name="Zhang X."/>
            <person name="Li P."/>
            <person name="Qiu J."/>
            <person name="Olsen K.M."/>
            <person name="Qiu Y."/>
        </authorList>
    </citation>
    <scope>NUCLEOTIDE SEQUENCE</scope>
    <source>
        <strain evidence="11">KIB01</strain>
    </source>
</reference>
<organism evidence="11 12">
    <name type="scientific">Dipteronia dyeriana</name>
    <dbReference type="NCBI Taxonomy" id="168575"/>
    <lineage>
        <taxon>Eukaryota</taxon>
        <taxon>Viridiplantae</taxon>
        <taxon>Streptophyta</taxon>
        <taxon>Embryophyta</taxon>
        <taxon>Tracheophyta</taxon>
        <taxon>Spermatophyta</taxon>
        <taxon>Magnoliopsida</taxon>
        <taxon>eudicotyledons</taxon>
        <taxon>Gunneridae</taxon>
        <taxon>Pentapetalae</taxon>
        <taxon>rosids</taxon>
        <taxon>malvids</taxon>
        <taxon>Sapindales</taxon>
        <taxon>Sapindaceae</taxon>
        <taxon>Hippocastanoideae</taxon>
        <taxon>Acereae</taxon>
        <taxon>Dipteronia</taxon>
    </lineage>
</organism>
<dbReference type="PANTHER" id="PTHR45801">
    <property type="entry name" value="OS07G0101800 PROTEIN"/>
    <property type="match status" value="1"/>
</dbReference>
<feature type="region of interest" description="Disordered" evidence="9">
    <location>
        <begin position="144"/>
        <end position="180"/>
    </location>
</feature>
<evidence type="ECO:0000256" key="6">
    <source>
        <dbReference type="ARBA" id="ARBA00023163"/>
    </source>
</evidence>
<evidence type="ECO:0000256" key="2">
    <source>
        <dbReference type="ARBA" id="ARBA00022723"/>
    </source>
</evidence>
<dbReference type="SUPFAM" id="SSF57667">
    <property type="entry name" value="beta-beta-alpha zinc fingers"/>
    <property type="match status" value="1"/>
</dbReference>
<evidence type="ECO:0000256" key="9">
    <source>
        <dbReference type="SAM" id="MobiDB-lite"/>
    </source>
</evidence>
<accession>A0AAE0CNN8</accession>
<evidence type="ECO:0000256" key="3">
    <source>
        <dbReference type="ARBA" id="ARBA00022771"/>
    </source>
</evidence>
<keyword evidence="5" id="KW-0805">Transcription regulation</keyword>
<sequence>MKANPTRIEKSNLILWTTSTSDEHDQRSSSGRGGHINKSYTCAFCKRGFSNAQALGGHMNIHRRDRAKLRQFTVENLLSLDITKTKNPIIDDDHASEEKMNENTFMEYSSEVIKSRTTPNKRPCTSLSEDDIEELQQLPFFAETPSASGDHIKKERSSRSCSEENEEKRIQLRHSDHSSQVELDLELRLGPEPDHDHDRTLAAITKDFF</sequence>
<dbReference type="Gene3D" id="3.30.160.60">
    <property type="entry name" value="Classic Zinc Finger"/>
    <property type="match status" value="1"/>
</dbReference>
<evidence type="ECO:0000313" key="11">
    <source>
        <dbReference type="EMBL" id="KAK2657806.1"/>
    </source>
</evidence>
<dbReference type="AlphaFoldDB" id="A0AAE0CNN8"/>
<dbReference type="GO" id="GO:0005634">
    <property type="term" value="C:nucleus"/>
    <property type="evidence" value="ECO:0007669"/>
    <property type="project" value="UniProtKB-SubCell"/>
</dbReference>
<keyword evidence="2" id="KW-0479">Metal-binding</keyword>
<dbReference type="InterPro" id="IPR036236">
    <property type="entry name" value="Znf_C2H2_sf"/>
</dbReference>
<comment type="caution">
    <text evidence="11">The sequence shown here is derived from an EMBL/GenBank/DDBJ whole genome shotgun (WGS) entry which is preliminary data.</text>
</comment>
<dbReference type="PANTHER" id="PTHR45801:SF111">
    <property type="entry name" value="C2H2 AND C2HC ZINC FINGERS SUPERFAMILY PROTEIN"/>
    <property type="match status" value="1"/>
</dbReference>
<protein>
    <recommendedName>
        <fullName evidence="10">C2H2-type domain-containing protein</fullName>
    </recommendedName>
</protein>
<evidence type="ECO:0000256" key="8">
    <source>
        <dbReference type="PROSITE-ProRule" id="PRU00042"/>
    </source>
</evidence>
<feature type="compositionally biased region" description="Basic and acidic residues" evidence="9">
    <location>
        <begin position="150"/>
        <end position="180"/>
    </location>
</feature>
<dbReference type="PROSITE" id="PS00028">
    <property type="entry name" value="ZINC_FINGER_C2H2_1"/>
    <property type="match status" value="1"/>
</dbReference>
<evidence type="ECO:0000256" key="5">
    <source>
        <dbReference type="ARBA" id="ARBA00023015"/>
    </source>
</evidence>
<evidence type="ECO:0000313" key="12">
    <source>
        <dbReference type="Proteomes" id="UP001280121"/>
    </source>
</evidence>
<keyword evidence="3 8" id="KW-0863">Zinc-finger</keyword>
<proteinExistence type="predicted"/>
<dbReference type="GO" id="GO:0008270">
    <property type="term" value="F:zinc ion binding"/>
    <property type="evidence" value="ECO:0007669"/>
    <property type="project" value="UniProtKB-KW"/>
</dbReference>
<gene>
    <name evidence="11" type="ORF">Ddye_010858</name>
</gene>
<evidence type="ECO:0000259" key="10">
    <source>
        <dbReference type="PROSITE" id="PS50157"/>
    </source>
</evidence>
<feature type="domain" description="C2H2-type" evidence="10">
    <location>
        <begin position="40"/>
        <end position="67"/>
    </location>
</feature>
<evidence type="ECO:0000256" key="1">
    <source>
        <dbReference type="ARBA" id="ARBA00004123"/>
    </source>
</evidence>
<name>A0AAE0CNN8_9ROSI</name>